<feature type="compositionally biased region" description="Basic and acidic residues" evidence="5">
    <location>
        <begin position="578"/>
        <end position="596"/>
    </location>
</feature>
<dbReference type="EMBL" id="MAVT02000293">
    <property type="protein sequence ID" value="POS77181.1"/>
    <property type="molecule type" value="Genomic_DNA"/>
</dbReference>
<evidence type="ECO:0000256" key="4">
    <source>
        <dbReference type="PROSITE-ProRule" id="PRU00236"/>
    </source>
</evidence>
<dbReference type="Gene3D" id="3.40.50.1220">
    <property type="entry name" value="TPP-binding domain"/>
    <property type="match status" value="1"/>
</dbReference>
<evidence type="ECO:0000313" key="8">
    <source>
        <dbReference type="Proteomes" id="UP000094444"/>
    </source>
</evidence>
<feature type="compositionally biased region" description="Polar residues" evidence="5">
    <location>
        <begin position="73"/>
        <end position="83"/>
    </location>
</feature>
<feature type="binding site" evidence="4">
    <location>
        <position position="305"/>
    </location>
    <ligand>
        <name>Zn(2+)</name>
        <dbReference type="ChEBI" id="CHEBI:29105"/>
    </ligand>
</feature>
<dbReference type="InParanoid" id="A0A2P5I3X5"/>
<feature type="compositionally biased region" description="Polar residues" evidence="5">
    <location>
        <begin position="500"/>
        <end position="512"/>
    </location>
</feature>
<dbReference type="Pfam" id="PF02146">
    <property type="entry name" value="SIR2"/>
    <property type="match status" value="1"/>
</dbReference>
<sequence length="668" mass="72906">MASSARHQTSPPTSPLSDLSHTPSPSAPSSPLSILSKSPSLSPAAAAAATTTTTSTTTATVTPSMDITARYPSPSSTATQSGDASPLKLPDSQEIQVRTDGAPPPRKRRRLAAPKPRTTEHLDLDNRGDAAELQLERLLTTLRRKKKIVVIAGAGISVSAGIPDFRSREGLFKTLGDKHKIKGGGKSLFDASVYKDDKSTAEFHNMVRDLSSLTKEAKPTPFHHMLATIAQEGRLMRLYSQNVDCLDTSLKPLATNIPLNAKAPWPVTIQLHGGLEKMQCTKCSDVNGFNGDLFQGPEPPLCGQCQEADYVRTAFGGKRSHGIGRLRPRMVLYNEYNPDEDAIGKVSQADLRRVPDAVIVVGTSLKVPGVRRIVRELCLATRSKRDGFTAWVNLDPAPHAPDMKDLWDLVVRGKCDDIAGLLNLPHWDCDTEDIGKKEEYMVSGSAEREVEYKERCSRDRIDVLLANKKRSFDQSSDTESKPGDIPDLKSLLVDKMQVTLPTPSASPRQGTPQPRKPLPKGKVKQSTLSFDGQTVPAEREGKVSKDTKPRKPRQPKKTKEPKPSSGITQTFKATKTVTKVERLDKTLPTQVKREPPPPRTSSPLEKTGSLLNSLPSLRPEARVHGKLPYLNIGASSSELSFVSAKSDLEENKMVVSNSKPRGMENLMD</sequence>
<feature type="compositionally biased region" description="Basic and acidic residues" evidence="5">
    <location>
        <begin position="537"/>
        <end position="549"/>
    </location>
</feature>
<dbReference type="InterPro" id="IPR026590">
    <property type="entry name" value="Ssirtuin_cat_dom"/>
</dbReference>
<protein>
    <recommendedName>
        <fullName evidence="6">Deacetylase sirtuin-type domain-containing protein</fullName>
    </recommendedName>
</protein>
<dbReference type="STRING" id="158607.A0A2P5I3X5"/>
<feature type="region of interest" description="Disordered" evidence="5">
    <location>
        <begin position="500"/>
        <end position="612"/>
    </location>
</feature>
<comment type="caution">
    <text evidence="7">The sequence shown here is derived from an EMBL/GenBank/DDBJ whole genome shotgun (WGS) entry which is preliminary data.</text>
</comment>
<dbReference type="AlphaFoldDB" id="A0A2P5I3X5"/>
<evidence type="ECO:0000259" key="6">
    <source>
        <dbReference type="PROSITE" id="PS50305"/>
    </source>
</evidence>
<name>A0A2P5I3X5_DIAHE</name>
<evidence type="ECO:0000256" key="5">
    <source>
        <dbReference type="SAM" id="MobiDB-lite"/>
    </source>
</evidence>
<evidence type="ECO:0000256" key="2">
    <source>
        <dbReference type="ARBA" id="ARBA00022679"/>
    </source>
</evidence>
<keyword evidence="4" id="KW-0862">Zinc</keyword>
<dbReference type="PANTHER" id="PTHR47651">
    <property type="entry name" value="NAD-DEPENDENT HISTONE DEACETYLASE HST4"/>
    <property type="match status" value="1"/>
</dbReference>
<feature type="binding site" evidence="4">
    <location>
        <position position="280"/>
    </location>
    <ligand>
        <name>Zn(2+)</name>
        <dbReference type="ChEBI" id="CHEBI:29105"/>
    </ligand>
</feature>
<keyword evidence="3" id="KW-0520">NAD</keyword>
<dbReference type="GO" id="GO:0046872">
    <property type="term" value="F:metal ion binding"/>
    <property type="evidence" value="ECO:0007669"/>
    <property type="project" value="UniProtKB-KW"/>
</dbReference>
<evidence type="ECO:0000256" key="3">
    <source>
        <dbReference type="ARBA" id="ARBA00023027"/>
    </source>
</evidence>
<gene>
    <name evidence="7" type="ORF">DHEL01_v204425</name>
</gene>
<feature type="compositionally biased region" description="Polar residues" evidence="5">
    <location>
        <begin position="601"/>
        <end position="612"/>
    </location>
</feature>
<organism evidence="7 8">
    <name type="scientific">Diaporthe helianthi</name>
    <dbReference type="NCBI Taxonomy" id="158607"/>
    <lineage>
        <taxon>Eukaryota</taxon>
        <taxon>Fungi</taxon>
        <taxon>Dikarya</taxon>
        <taxon>Ascomycota</taxon>
        <taxon>Pezizomycotina</taxon>
        <taxon>Sordariomycetes</taxon>
        <taxon>Sordariomycetidae</taxon>
        <taxon>Diaporthales</taxon>
        <taxon>Diaporthaceae</taxon>
        <taxon>Diaporthe</taxon>
    </lineage>
</organism>
<feature type="binding site" evidence="4">
    <location>
        <position position="283"/>
    </location>
    <ligand>
        <name>Zn(2+)</name>
        <dbReference type="ChEBI" id="CHEBI:29105"/>
    </ligand>
</feature>
<feature type="binding site" evidence="4">
    <location>
        <position position="302"/>
    </location>
    <ligand>
        <name>Zn(2+)</name>
        <dbReference type="ChEBI" id="CHEBI:29105"/>
    </ligand>
</feature>
<reference evidence="7" key="1">
    <citation type="submission" date="2017-09" db="EMBL/GenBank/DDBJ databases">
        <title>Polyketide synthases of a Diaporthe helianthi virulent isolate.</title>
        <authorList>
            <person name="Baroncelli R."/>
        </authorList>
    </citation>
    <scope>NUCLEOTIDE SEQUENCE [LARGE SCALE GENOMIC DNA]</scope>
    <source>
        <strain evidence="7">7/96</strain>
    </source>
</reference>
<dbReference type="Proteomes" id="UP000094444">
    <property type="component" value="Unassembled WGS sequence"/>
</dbReference>
<keyword evidence="2" id="KW-0808">Transferase</keyword>
<feature type="active site" description="Proton acceptor" evidence="4">
    <location>
        <position position="272"/>
    </location>
</feature>
<evidence type="ECO:0000256" key="1">
    <source>
        <dbReference type="ARBA" id="ARBA00006924"/>
    </source>
</evidence>
<dbReference type="InterPro" id="IPR026591">
    <property type="entry name" value="Sirtuin_cat_small_dom_sf"/>
</dbReference>
<dbReference type="SUPFAM" id="SSF52467">
    <property type="entry name" value="DHS-like NAD/FAD-binding domain"/>
    <property type="match status" value="1"/>
</dbReference>
<keyword evidence="8" id="KW-1185">Reference proteome</keyword>
<proteinExistence type="inferred from homology"/>
<dbReference type="PROSITE" id="PS50305">
    <property type="entry name" value="SIRTUIN"/>
    <property type="match status" value="1"/>
</dbReference>
<evidence type="ECO:0000313" key="7">
    <source>
        <dbReference type="EMBL" id="POS77181.1"/>
    </source>
</evidence>
<feature type="domain" description="Deacetylase sirtuin-type" evidence="6">
    <location>
        <begin position="128"/>
        <end position="437"/>
    </location>
</feature>
<comment type="similarity">
    <text evidence="1">Belongs to the sirtuin family. Class I subfamily.</text>
</comment>
<dbReference type="Gene3D" id="3.30.1600.10">
    <property type="entry name" value="SIR2/SIRT2 'Small Domain"/>
    <property type="match status" value="1"/>
</dbReference>
<dbReference type="OrthoDB" id="2919105at2759"/>
<feature type="compositionally biased region" description="Low complexity" evidence="5">
    <location>
        <begin position="9"/>
        <end position="64"/>
    </location>
</feature>
<dbReference type="PANTHER" id="PTHR47651:SF17">
    <property type="entry name" value="DEACETYLASE SIRTUIN-TYPE DOMAIN-CONTAINING PROTEIN"/>
    <property type="match status" value="1"/>
</dbReference>
<dbReference type="InterPro" id="IPR029035">
    <property type="entry name" value="DHS-like_NAD/FAD-binding_dom"/>
</dbReference>
<feature type="region of interest" description="Disordered" evidence="5">
    <location>
        <begin position="1"/>
        <end position="125"/>
    </location>
</feature>
<feature type="compositionally biased region" description="Polar residues" evidence="5">
    <location>
        <begin position="565"/>
        <end position="577"/>
    </location>
</feature>
<dbReference type="GO" id="GO:0070403">
    <property type="term" value="F:NAD+ binding"/>
    <property type="evidence" value="ECO:0007669"/>
    <property type="project" value="InterPro"/>
</dbReference>
<dbReference type="GO" id="GO:0016740">
    <property type="term" value="F:transferase activity"/>
    <property type="evidence" value="ECO:0007669"/>
    <property type="project" value="UniProtKB-KW"/>
</dbReference>
<dbReference type="InterPro" id="IPR003000">
    <property type="entry name" value="Sirtuin"/>
</dbReference>
<accession>A0A2P5I3X5</accession>
<keyword evidence="4" id="KW-0479">Metal-binding</keyword>